<keyword evidence="5 9" id="KW-0560">Oxidoreductase</keyword>
<keyword evidence="7" id="KW-0411">Iron-sulfur</keyword>
<dbReference type="Gene3D" id="3.90.380.10">
    <property type="entry name" value="Naphthalene 1,2-dioxygenase Alpha Subunit, Chain A, domain 1"/>
    <property type="match status" value="1"/>
</dbReference>
<comment type="caution">
    <text evidence="9">The sequence shown here is derived from an EMBL/GenBank/DDBJ whole genome shotgun (WGS) entry which is preliminary data.</text>
</comment>
<dbReference type="Pfam" id="PF00355">
    <property type="entry name" value="Rieske"/>
    <property type="match status" value="1"/>
</dbReference>
<evidence type="ECO:0000313" key="9">
    <source>
        <dbReference type="EMBL" id="MDR7094046.1"/>
    </source>
</evidence>
<dbReference type="PRINTS" id="PR00090">
    <property type="entry name" value="RNGDIOXGNASE"/>
</dbReference>
<dbReference type="InterPro" id="IPR017941">
    <property type="entry name" value="Rieske_2Fe-2S"/>
</dbReference>
<name>A0ABU1V998_9BURK</name>
<evidence type="ECO:0000256" key="5">
    <source>
        <dbReference type="ARBA" id="ARBA00023002"/>
    </source>
</evidence>
<protein>
    <submittedName>
        <fullName evidence="9">Anthranilate 1,2-dioxygenase large subunit/terephthalate 1,2-dioxygenase oxygenase component alpha subunit</fullName>
        <ecNumber evidence="9">1.14.12.1</ecNumber>
        <ecNumber evidence="9">1.14.12.15</ecNumber>
    </submittedName>
</protein>
<keyword evidence="3" id="KW-0001">2Fe-2S</keyword>
<keyword evidence="10" id="KW-1185">Reference proteome</keyword>
<dbReference type="Pfam" id="PF00848">
    <property type="entry name" value="Ring_hydroxyl_A"/>
    <property type="match status" value="1"/>
</dbReference>
<evidence type="ECO:0000256" key="4">
    <source>
        <dbReference type="ARBA" id="ARBA00022723"/>
    </source>
</evidence>
<dbReference type="Gene3D" id="2.102.10.10">
    <property type="entry name" value="Rieske [2Fe-2S] iron-sulphur domain"/>
    <property type="match status" value="1"/>
</dbReference>
<feature type="domain" description="Rieske" evidence="8">
    <location>
        <begin position="45"/>
        <end position="158"/>
    </location>
</feature>
<dbReference type="GO" id="GO:0018628">
    <property type="term" value="F:terephthalate 1,2-dioxygenase activity"/>
    <property type="evidence" value="ECO:0007669"/>
    <property type="project" value="UniProtKB-EC"/>
</dbReference>
<proteinExistence type="inferred from homology"/>
<dbReference type="EMBL" id="JAVDWE010000004">
    <property type="protein sequence ID" value="MDR7094046.1"/>
    <property type="molecule type" value="Genomic_DNA"/>
</dbReference>
<sequence>MTTFTIAPESIGKLRVSEIPYALHSAPESEAMEQASIFEGPTWVYVGIDLEISTPGTFKTTWIGSTPVIVLRDEHGDIRVLVNRCAHKGSILCFSQEGQTKSLSCPYHNWVYDLRGNLKRVAFAKGVNGKGGVPEDFDYAKNGLRSLKVATFSGLIFASFSDNPPDIQTYLGSRVQHHIARTIGRPMKIIGTYRQRMRNNWKLYMENTRDSYHASLLHVFFTTFRLNRLDMAGGMAISENQWNSISYTESVEQFNDEAYSGNRSLQSDIRLADPTLVRQFKEFDDPIVSSITSVFPNLIMQQIGNSLAVRQLIPRGVDECELVWVLLGAQDDTPEQSMARIKQANLVGPAGLVSLEDGIIGNFIQRGIRHPGEHKAVIRMGGDDVASLDSRVTETAVRGFWKAYKDCMGAAA</sequence>
<dbReference type="EC" id="1.14.12.15" evidence="9"/>
<evidence type="ECO:0000256" key="2">
    <source>
        <dbReference type="ARBA" id="ARBA00008751"/>
    </source>
</evidence>
<organism evidence="9 10">
    <name type="scientific">Hydrogenophaga laconesensis</name>
    <dbReference type="NCBI Taxonomy" id="1805971"/>
    <lineage>
        <taxon>Bacteria</taxon>
        <taxon>Pseudomonadati</taxon>
        <taxon>Pseudomonadota</taxon>
        <taxon>Betaproteobacteria</taxon>
        <taxon>Burkholderiales</taxon>
        <taxon>Comamonadaceae</taxon>
        <taxon>Hydrogenophaga</taxon>
    </lineage>
</organism>
<dbReference type="InterPro" id="IPR015879">
    <property type="entry name" value="Ring_hydroxy_dOase_asu_C_dom"/>
</dbReference>
<evidence type="ECO:0000256" key="1">
    <source>
        <dbReference type="ARBA" id="ARBA00001962"/>
    </source>
</evidence>
<dbReference type="InterPro" id="IPR036922">
    <property type="entry name" value="Rieske_2Fe-2S_sf"/>
</dbReference>
<dbReference type="GO" id="GO:0018618">
    <property type="term" value="F:anthranilate 1,2-dioxygenase (deaminating, decarboxylating) activity"/>
    <property type="evidence" value="ECO:0007669"/>
    <property type="project" value="UniProtKB-EC"/>
</dbReference>
<accession>A0ABU1V998</accession>
<evidence type="ECO:0000256" key="3">
    <source>
        <dbReference type="ARBA" id="ARBA00022714"/>
    </source>
</evidence>
<dbReference type="PANTHER" id="PTHR43756:SF5">
    <property type="entry name" value="CHOLINE MONOOXYGENASE, CHLOROPLASTIC"/>
    <property type="match status" value="1"/>
</dbReference>
<dbReference type="InterPro" id="IPR001663">
    <property type="entry name" value="Rng_hydr_dOase-A"/>
</dbReference>
<dbReference type="SUPFAM" id="SSF55961">
    <property type="entry name" value="Bet v1-like"/>
    <property type="match status" value="1"/>
</dbReference>
<dbReference type="SUPFAM" id="SSF50022">
    <property type="entry name" value="ISP domain"/>
    <property type="match status" value="1"/>
</dbReference>
<comment type="cofactor">
    <cofactor evidence="1">
        <name>Fe cation</name>
        <dbReference type="ChEBI" id="CHEBI:24875"/>
    </cofactor>
</comment>
<evidence type="ECO:0000256" key="6">
    <source>
        <dbReference type="ARBA" id="ARBA00023004"/>
    </source>
</evidence>
<dbReference type="Proteomes" id="UP001265550">
    <property type="component" value="Unassembled WGS sequence"/>
</dbReference>
<keyword evidence="6" id="KW-0408">Iron</keyword>
<evidence type="ECO:0000259" key="8">
    <source>
        <dbReference type="PROSITE" id="PS51296"/>
    </source>
</evidence>
<dbReference type="EC" id="1.14.12.1" evidence="9"/>
<reference evidence="9 10" key="1">
    <citation type="submission" date="2023-07" db="EMBL/GenBank/DDBJ databases">
        <title>Sorghum-associated microbial communities from plants grown in Nebraska, USA.</title>
        <authorList>
            <person name="Schachtman D."/>
        </authorList>
    </citation>
    <scope>NUCLEOTIDE SEQUENCE [LARGE SCALE GENOMIC DNA]</scope>
    <source>
        <strain evidence="9 10">BE240</strain>
    </source>
</reference>
<dbReference type="PROSITE" id="PS51296">
    <property type="entry name" value="RIESKE"/>
    <property type="match status" value="1"/>
</dbReference>
<keyword evidence="4" id="KW-0479">Metal-binding</keyword>
<evidence type="ECO:0000313" key="10">
    <source>
        <dbReference type="Proteomes" id="UP001265550"/>
    </source>
</evidence>
<dbReference type="RefSeq" id="WP_204733234.1">
    <property type="nucleotide sequence ID" value="NZ_JAVDWE010000004.1"/>
</dbReference>
<evidence type="ECO:0000256" key="7">
    <source>
        <dbReference type="ARBA" id="ARBA00023014"/>
    </source>
</evidence>
<comment type="similarity">
    <text evidence="2">Belongs to the bacterial ring-hydroxylating dioxygenase alpha subunit family.</text>
</comment>
<dbReference type="PANTHER" id="PTHR43756">
    <property type="entry name" value="CHOLINE MONOOXYGENASE, CHLOROPLASTIC"/>
    <property type="match status" value="1"/>
</dbReference>
<gene>
    <name evidence="9" type="ORF">J2X09_001784</name>
</gene>